<accession>A0ABP8ZVK1</accession>
<protein>
    <submittedName>
        <fullName evidence="2">Amidohydrolase family protein</fullName>
    </submittedName>
</protein>
<dbReference type="PANTHER" id="PTHR22642:SF2">
    <property type="entry name" value="PROTEIN LONG AFTER FAR-RED 3"/>
    <property type="match status" value="1"/>
</dbReference>
<dbReference type="InterPro" id="IPR032466">
    <property type="entry name" value="Metal_Hydrolase"/>
</dbReference>
<dbReference type="PANTHER" id="PTHR22642">
    <property type="entry name" value="IMIDAZOLONEPROPIONASE"/>
    <property type="match status" value="1"/>
</dbReference>
<reference evidence="3" key="1">
    <citation type="journal article" date="2019" name="Int. J. Syst. Evol. Microbiol.">
        <title>The Global Catalogue of Microorganisms (GCM) 10K type strain sequencing project: providing services to taxonomists for standard genome sequencing and annotation.</title>
        <authorList>
            <consortium name="The Broad Institute Genomics Platform"/>
            <consortium name="The Broad Institute Genome Sequencing Center for Infectious Disease"/>
            <person name="Wu L."/>
            <person name="Ma J."/>
        </authorList>
    </citation>
    <scope>NUCLEOTIDE SEQUENCE [LARGE SCALE GENOMIC DNA]</scope>
    <source>
        <strain evidence="3">JCM 18537</strain>
    </source>
</reference>
<dbReference type="EMBL" id="BAABKO010000001">
    <property type="protein sequence ID" value="GAA4765959.1"/>
    <property type="molecule type" value="Genomic_DNA"/>
</dbReference>
<feature type="domain" description="Amidohydrolase 3" evidence="1">
    <location>
        <begin position="58"/>
        <end position="496"/>
    </location>
</feature>
<dbReference type="RefSeq" id="WP_345435862.1">
    <property type="nucleotide sequence ID" value="NZ_BAABKO010000001.1"/>
</dbReference>
<evidence type="ECO:0000259" key="1">
    <source>
        <dbReference type="Pfam" id="PF07969"/>
    </source>
</evidence>
<dbReference type="Gene3D" id="3.20.20.140">
    <property type="entry name" value="Metal-dependent hydrolases"/>
    <property type="match status" value="1"/>
</dbReference>
<evidence type="ECO:0000313" key="2">
    <source>
        <dbReference type="EMBL" id="GAA4765959.1"/>
    </source>
</evidence>
<dbReference type="Gene3D" id="3.10.310.70">
    <property type="match status" value="1"/>
</dbReference>
<gene>
    <name evidence="2" type="ORF">GCM10023351_06350</name>
</gene>
<comment type="caution">
    <text evidence="2">The sequence shown here is derived from an EMBL/GenBank/DDBJ whole genome shotgun (WGS) entry which is preliminary data.</text>
</comment>
<proteinExistence type="predicted"/>
<dbReference type="InterPro" id="IPR013108">
    <property type="entry name" value="Amidohydro_3"/>
</dbReference>
<name>A0ABP8ZVK1_9MICO</name>
<dbReference type="InterPro" id="IPR011059">
    <property type="entry name" value="Metal-dep_hydrolase_composite"/>
</dbReference>
<keyword evidence="3" id="KW-1185">Reference proteome</keyword>
<sequence>MRRGDRVDVIAGVRIGGEGRELLAHPDVDHDGVYDVWLEDGRIADIAPAGALRHRGVVLDGAGGWLVPGLWDHHVHTLQWALSRTRHSVGAARDARDAATRALDAPPRSDGRRIAVDMRDGLWPDGTSLALLDEVAGSVPTYVVNADLHSIWMNSAAFAREGVAPVPSGLVREGTAFAISGVLNAVPADDEDAAMDRALADAAERGIVGVQDLEFAWNADRWRHRLSRGVDPVRVRFDARPADLHRVIAEELATGDALDGSERIAFGMLKIVGDGSLGTRTAATSAPYRSGGTGEAGFSVADLVDLVVRAAGAGIATTIHAIGDVANRMALDAFAAADVPGRIEHAQLVARTDLPRFARLGVTASVQPEHALDDRDLVASEWDAQTAVAYPLRELEEAGAAILLGSDAPVSPLDPWVQMAAAVFRARDEEGAWRPEQAIGARTALAASTDGGSLDGARVLPGELADLVLVAHDPLTATREQLRGMPVHATLLGGALTHLA</sequence>
<dbReference type="Pfam" id="PF07969">
    <property type="entry name" value="Amidohydro_3"/>
    <property type="match status" value="1"/>
</dbReference>
<dbReference type="Proteomes" id="UP001501645">
    <property type="component" value="Unassembled WGS sequence"/>
</dbReference>
<evidence type="ECO:0000313" key="3">
    <source>
        <dbReference type="Proteomes" id="UP001501645"/>
    </source>
</evidence>
<organism evidence="2 3">
    <name type="scientific">Microbacterium gilvum</name>
    <dbReference type="NCBI Taxonomy" id="1336204"/>
    <lineage>
        <taxon>Bacteria</taxon>
        <taxon>Bacillati</taxon>
        <taxon>Actinomycetota</taxon>
        <taxon>Actinomycetes</taxon>
        <taxon>Micrococcales</taxon>
        <taxon>Microbacteriaceae</taxon>
        <taxon>Microbacterium</taxon>
    </lineage>
</organism>
<dbReference type="SUPFAM" id="SSF51338">
    <property type="entry name" value="Composite domain of metallo-dependent hydrolases"/>
    <property type="match status" value="1"/>
</dbReference>
<dbReference type="Gene3D" id="2.30.40.10">
    <property type="entry name" value="Urease, subunit C, domain 1"/>
    <property type="match status" value="1"/>
</dbReference>
<dbReference type="SUPFAM" id="SSF51556">
    <property type="entry name" value="Metallo-dependent hydrolases"/>
    <property type="match status" value="1"/>
</dbReference>